<dbReference type="Proteomes" id="UP000295212">
    <property type="component" value="Unassembled WGS sequence"/>
</dbReference>
<protein>
    <submittedName>
        <fullName evidence="2">Helix-turn-helix protein</fullName>
    </submittedName>
</protein>
<dbReference type="AlphaFoldDB" id="A0A4R6ZDP6"/>
<evidence type="ECO:0000313" key="3">
    <source>
        <dbReference type="Proteomes" id="UP000295212"/>
    </source>
</evidence>
<dbReference type="OrthoDB" id="8537306at2"/>
<proteinExistence type="predicted"/>
<dbReference type="InterPro" id="IPR009061">
    <property type="entry name" value="DNA-bd_dom_put_sf"/>
</dbReference>
<feature type="domain" description="Helix-turn-helix" evidence="1">
    <location>
        <begin position="11"/>
        <end position="66"/>
    </location>
</feature>
<dbReference type="RefSeq" id="WP_133637811.1">
    <property type="nucleotide sequence ID" value="NZ_SNZJ01000028.1"/>
</dbReference>
<organism evidence="2 3">
    <name type="scientific">Halomonas ventosae</name>
    <dbReference type="NCBI Taxonomy" id="229007"/>
    <lineage>
        <taxon>Bacteria</taxon>
        <taxon>Pseudomonadati</taxon>
        <taxon>Pseudomonadota</taxon>
        <taxon>Gammaproteobacteria</taxon>
        <taxon>Oceanospirillales</taxon>
        <taxon>Halomonadaceae</taxon>
        <taxon>Halomonas</taxon>
    </lineage>
</organism>
<evidence type="ECO:0000313" key="2">
    <source>
        <dbReference type="EMBL" id="TDR50213.1"/>
    </source>
</evidence>
<dbReference type="InterPro" id="IPR041657">
    <property type="entry name" value="HTH_17"/>
</dbReference>
<name>A0A4R6ZDP6_9GAMM</name>
<gene>
    <name evidence="2" type="ORF">DFP85_12811</name>
</gene>
<accession>A0A4R6ZDP6</accession>
<dbReference type="EMBL" id="SNZJ01000028">
    <property type="protein sequence ID" value="TDR50213.1"/>
    <property type="molecule type" value="Genomic_DNA"/>
</dbReference>
<dbReference type="SUPFAM" id="SSF46955">
    <property type="entry name" value="Putative DNA-binding domain"/>
    <property type="match status" value="1"/>
</dbReference>
<evidence type="ECO:0000259" key="1">
    <source>
        <dbReference type="Pfam" id="PF12728"/>
    </source>
</evidence>
<sequence length="73" mass="7966">MSSAETVPKRYLSTGEAAAYLGLSPNSVNQSRWSKRLCGNTAPPHITLGRRVMYRIEDLDAWVESNAVEGGAQ</sequence>
<reference evidence="2 3" key="1">
    <citation type="submission" date="2019-03" db="EMBL/GenBank/DDBJ databases">
        <title>Genomic Encyclopedia of Type Strains, Phase III (KMG-III): the genomes of soil and plant-associated and newly described type strains.</title>
        <authorList>
            <person name="Whitman W."/>
        </authorList>
    </citation>
    <scope>NUCLEOTIDE SEQUENCE [LARGE SCALE GENOMIC DNA]</scope>
    <source>
        <strain evidence="2 3">CECT 5797</strain>
    </source>
</reference>
<comment type="caution">
    <text evidence="2">The sequence shown here is derived from an EMBL/GenBank/DDBJ whole genome shotgun (WGS) entry which is preliminary data.</text>
</comment>
<dbReference type="Pfam" id="PF12728">
    <property type="entry name" value="HTH_17"/>
    <property type="match status" value="1"/>
</dbReference>